<proteinExistence type="predicted"/>
<protein>
    <recommendedName>
        <fullName evidence="4">DUF4013 domain-containing protein</fullName>
    </recommendedName>
</protein>
<name>A0A2V4DUE6_9GAMM</name>
<dbReference type="Proteomes" id="UP000247483">
    <property type="component" value="Unassembled WGS sequence"/>
</dbReference>
<comment type="caution">
    <text evidence="2">The sequence shown here is derived from an EMBL/GenBank/DDBJ whole genome shotgun (WGS) entry which is preliminary data.</text>
</comment>
<dbReference type="EMBL" id="QGLP01000009">
    <property type="protein sequence ID" value="PXZ02787.1"/>
    <property type="molecule type" value="Genomic_DNA"/>
</dbReference>
<feature type="transmembrane region" description="Helical" evidence="1">
    <location>
        <begin position="66"/>
        <end position="91"/>
    </location>
</feature>
<sequence length="274" mass="30642">MNSQNNLSFLVTLEQTINFIRNRFVAIAISSVVISLASSLLTYLVFDPATITANMIYYRNAYDIVGTIFGVLLLLFIVYLFISSVMIGIIYNLSASEKFDLKLVLQRLLPAFLNLLGFACIYTIITIVIAIVVSLIFGIIGFILPSRAASLLLILSGATIGLFISVIAYYFCASLIRPNSKGFFQKFADCHKLTATQWKAPLLMVLISWVINVILFFISAMLGDNIVVMIIYSVLSTFLSFFVYSFFFRLYSASNVVEQPNLDNNNQNNQQVIS</sequence>
<feature type="transmembrane region" description="Helical" evidence="1">
    <location>
        <begin position="202"/>
        <end position="220"/>
    </location>
</feature>
<evidence type="ECO:0008006" key="4">
    <source>
        <dbReference type="Google" id="ProtNLM"/>
    </source>
</evidence>
<feature type="transmembrane region" description="Helical" evidence="1">
    <location>
        <begin position="150"/>
        <end position="172"/>
    </location>
</feature>
<keyword evidence="1" id="KW-0812">Transmembrane</keyword>
<gene>
    <name evidence="2" type="ORF">DKK79_12865</name>
</gene>
<reference evidence="2 3" key="1">
    <citation type="submission" date="2018-05" db="EMBL/GenBank/DDBJ databases">
        <title>Reference genomes for bee gut microbiota database.</title>
        <authorList>
            <person name="Ellegaard K.M."/>
        </authorList>
    </citation>
    <scope>NUCLEOTIDE SEQUENCE [LARGE SCALE GENOMIC DNA]</scope>
    <source>
        <strain evidence="2 3">ESL0177</strain>
    </source>
</reference>
<dbReference type="RefSeq" id="WP_110424418.1">
    <property type="nucleotide sequence ID" value="NZ_QGLP01000009.1"/>
</dbReference>
<evidence type="ECO:0000313" key="2">
    <source>
        <dbReference type="EMBL" id="PXZ02787.1"/>
    </source>
</evidence>
<evidence type="ECO:0000313" key="3">
    <source>
        <dbReference type="Proteomes" id="UP000247483"/>
    </source>
</evidence>
<dbReference type="AlphaFoldDB" id="A0A2V4DUE6"/>
<organism evidence="2 3">
    <name type="scientific">Gilliamella apicola</name>
    <dbReference type="NCBI Taxonomy" id="1196095"/>
    <lineage>
        <taxon>Bacteria</taxon>
        <taxon>Pseudomonadati</taxon>
        <taxon>Pseudomonadota</taxon>
        <taxon>Gammaproteobacteria</taxon>
        <taxon>Orbales</taxon>
        <taxon>Orbaceae</taxon>
        <taxon>Gilliamella</taxon>
    </lineage>
</organism>
<accession>A0A2V4DUE6</accession>
<keyword evidence="1" id="KW-0472">Membrane</keyword>
<keyword evidence="1" id="KW-1133">Transmembrane helix</keyword>
<feature type="transmembrane region" description="Helical" evidence="1">
    <location>
        <begin position="112"/>
        <end position="144"/>
    </location>
</feature>
<evidence type="ECO:0000256" key="1">
    <source>
        <dbReference type="SAM" id="Phobius"/>
    </source>
</evidence>
<feature type="transmembrane region" description="Helical" evidence="1">
    <location>
        <begin position="226"/>
        <end position="247"/>
    </location>
</feature>
<feature type="transmembrane region" description="Helical" evidence="1">
    <location>
        <begin position="24"/>
        <end position="46"/>
    </location>
</feature>